<feature type="transmembrane region" description="Helical" evidence="8">
    <location>
        <begin position="77"/>
        <end position="98"/>
    </location>
</feature>
<feature type="transmembrane region" description="Helical" evidence="8">
    <location>
        <begin position="137"/>
        <end position="158"/>
    </location>
</feature>
<keyword evidence="2 8" id="KW-0813">Transport</keyword>
<evidence type="ECO:0000256" key="8">
    <source>
        <dbReference type="HAMAP-Rule" id="MF_00459"/>
    </source>
</evidence>
<feature type="transmembrane region" description="Helical" evidence="8">
    <location>
        <begin position="110"/>
        <end position="131"/>
    </location>
</feature>
<evidence type="ECO:0000256" key="6">
    <source>
        <dbReference type="ARBA" id="ARBA00022989"/>
    </source>
</evidence>
<keyword evidence="7 8" id="KW-0472">Membrane</keyword>
<organism evidence="9 10">
    <name type="scientific">candidate division WOR_3 bacterium SM23_60</name>
    <dbReference type="NCBI Taxonomy" id="1703780"/>
    <lineage>
        <taxon>Bacteria</taxon>
        <taxon>Bacteria division WOR-3</taxon>
    </lineage>
</organism>
<evidence type="ECO:0000313" key="9">
    <source>
        <dbReference type="EMBL" id="KPK73349.1"/>
    </source>
</evidence>
<comment type="caution">
    <text evidence="9">The sequence shown here is derived from an EMBL/GenBank/DDBJ whole genome shotgun (WGS) entry which is preliminary data.</text>
</comment>
<evidence type="ECO:0000313" key="10">
    <source>
        <dbReference type="Proteomes" id="UP000051096"/>
    </source>
</evidence>
<sequence length="200" mass="21886">MTFGAQLTHLLVILFASIFTENILLARFLGMCSFLSVSRQIKTAVGLGFAVVFVMTFTVGLDWLAYRFVLQPYHIEYFRFILFIVIIAAFVQFVEMAIERYSPVLYQNLGIFLPLITVNCAILGASLFMVIREYGFVEGVVFGLGSGIGWMLAIVAMAGIREKLAHSRIPKGLQGPGITLIIAGLMALAFIGFTGVLSGG</sequence>
<evidence type="ECO:0000256" key="4">
    <source>
        <dbReference type="ARBA" id="ARBA00022967"/>
    </source>
</evidence>
<dbReference type="InterPro" id="IPR003667">
    <property type="entry name" value="NqrDE/RnfAE"/>
</dbReference>
<feature type="transmembrane region" description="Helical" evidence="8">
    <location>
        <begin position="44"/>
        <end position="65"/>
    </location>
</feature>
<dbReference type="PATRIC" id="fig|1703780.3.peg.746"/>
<dbReference type="GO" id="GO:0012505">
    <property type="term" value="C:endomembrane system"/>
    <property type="evidence" value="ECO:0007669"/>
    <property type="project" value="UniProtKB-SubCell"/>
</dbReference>
<dbReference type="Pfam" id="PF02508">
    <property type="entry name" value="Rnf-Nqr"/>
    <property type="match status" value="1"/>
</dbReference>
<comment type="subunit">
    <text evidence="8">The complex is composed of six subunits: RnfA, RnfB, RnfC, RnfD, RnfE and RnfG.</text>
</comment>
<dbReference type="GO" id="GO:0022900">
    <property type="term" value="P:electron transport chain"/>
    <property type="evidence" value="ECO:0007669"/>
    <property type="project" value="UniProtKB-UniRule"/>
</dbReference>
<accession>A0A0S8GJV2</accession>
<evidence type="ECO:0000256" key="1">
    <source>
        <dbReference type="ARBA" id="ARBA00004127"/>
    </source>
</evidence>
<dbReference type="HAMAP" id="MF_00459">
    <property type="entry name" value="RsxA_RnfA"/>
    <property type="match status" value="1"/>
</dbReference>
<keyword evidence="5 8" id="KW-0249">Electron transport</keyword>
<dbReference type="InterPro" id="IPR050133">
    <property type="entry name" value="NqrDE/RnfAE_oxidrdctase"/>
</dbReference>
<evidence type="ECO:0000256" key="7">
    <source>
        <dbReference type="ARBA" id="ARBA00023136"/>
    </source>
</evidence>
<proteinExistence type="inferred from homology"/>
<dbReference type="PIRSF" id="PIRSF006102">
    <property type="entry name" value="NQR_DE"/>
    <property type="match status" value="1"/>
</dbReference>
<dbReference type="GO" id="GO:0005886">
    <property type="term" value="C:plasma membrane"/>
    <property type="evidence" value="ECO:0007669"/>
    <property type="project" value="UniProtKB-SubCell"/>
</dbReference>
<evidence type="ECO:0000256" key="2">
    <source>
        <dbReference type="ARBA" id="ARBA00022448"/>
    </source>
</evidence>
<evidence type="ECO:0000256" key="3">
    <source>
        <dbReference type="ARBA" id="ARBA00022692"/>
    </source>
</evidence>
<name>A0A0S8GJV2_UNCW3</name>
<dbReference type="EC" id="7.-.-.-" evidence="8"/>
<dbReference type="EMBL" id="LJUO01000011">
    <property type="protein sequence ID" value="KPK73349.1"/>
    <property type="molecule type" value="Genomic_DNA"/>
</dbReference>
<dbReference type="Proteomes" id="UP000051096">
    <property type="component" value="Unassembled WGS sequence"/>
</dbReference>
<keyword evidence="3 8" id="KW-0812">Transmembrane</keyword>
<dbReference type="PANTHER" id="PTHR30335:SF1">
    <property type="entry name" value="NA(+)-TRANSLOCATING NADH-QUINONE REDUCTASE SUBUNIT E"/>
    <property type="match status" value="1"/>
</dbReference>
<keyword evidence="4 8" id="KW-1278">Translocase</keyword>
<dbReference type="PANTHER" id="PTHR30335">
    <property type="entry name" value="INTEGRAL MEMBRANE PROTEIN OF SOXR-REDUCING COMPLEX"/>
    <property type="match status" value="1"/>
</dbReference>
<dbReference type="AlphaFoldDB" id="A0A0S8GJV2"/>
<comment type="subcellular location">
    <subcellularLocation>
        <location evidence="8">Cell membrane</location>
        <topology evidence="8">Multi-pass membrane protein</topology>
    </subcellularLocation>
    <subcellularLocation>
        <location evidence="1">Endomembrane system</location>
        <topology evidence="1">Multi-pass membrane protein</topology>
    </subcellularLocation>
</comment>
<feature type="transmembrane region" description="Helical" evidence="8">
    <location>
        <begin position="178"/>
        <end position="197"/>
    </location>
</feature>
<comment type="function">
    <text evidence="8">Part of a membrane-bound complex that couples electron transfer with translocation of ions across the membrane.</text>
</comment>
<keyword evidence="8" id="KW-1003">Cell membrane</keyword>
<gene>
    <name evidence="8" type="primary">rnfA</name>
    <name evidence="9" type="ORF">AMJ87_02175</name>
</gene>
<feature type="transmembrane region" description="Helical" evidence="8">
    <location>
        <begin position="12"/>
        <end position="37"/>
    </location>
</feature>
<protein>
    <recommendedName>
        <fullName evidence="8">Ion-translocating oxidoreductase complex subunit A</fullName>
        <ecNumber evidence="8">7.-.-.-</ecNumber>
    </recommendedName>
    <alternativeName>
        <fullName evidence="8">Rnf electron transport complex subunit A</fullName>
    </alternativeName>
</protein>
<keyword evidence="6 8" id="KW-1133">Transmembrane helix</keyword>
<evidence type="ECO:0000256" key="5">
    <source>
        <dbReference type="ARBA" id="ARBA00022982"/>
    </source>
</evidence>
<reference evidence="9 10" key="1">
    <citation type="journal article" date="2015" name="Microbiome">
        <title>Genomic resolution of linkages in carbon, nitrogen, and sulfur cycling among widespread estuary sediment bacteria.</title>
        <authorList>
            <person name="Baker B.J."/>
            <person name="Lazar C.S."/>
            <person name="Teske A.P."/>
            <person name="Dick G.J."/>
        </authorList>
    </citation>
    <scope>NUCLEOTIDE SEQUENCE [LARGE SCALE GENOMIC DNA]</scope>
    <source>
        <strain evidence="9">SM23_60</strain>
    </source>
</reference>
<comment type="similarity">
    <text evidence="8">Belongs to the NqrDE/RnfAE family.</text>
</comment>
<dbReference type="InterPro" id="IPR011293">
    <property type="entry name" value="Ion_transpt_RnfA/RsxA"/>
</dbReference>